<reference evidence="1 2" key="1">
    <citation type="submission" date="2016-01" db="EMBL/GenBank/DDBJ databases">
        <title>The new phylogeny of the genus Mycobacterium.</title>
        <authorList>
            <person name="Tarcisio F."/>
            <person name="Conor M."/>
            <person name="Antonella G."/>
            <person name="Elisabetta G."/>
            <person name="Giulia F.S."/>
            <person name="Sara T."/>
            <person name="Anna F."/>
            <person name="Clotilde B."/>
            <person name="Roberto B."/>
            <person name="Veronica D.S."/>
            <person name="Fabio R."/>
            <person name="Monica P."/>
            <person name="Olivier J."/>
            <person name="Enrico T."/>
            <person name="Nicola S."/>
        </authorList>
    </citation>
    <scope>NUCLEOTIDE SEQUENCE [LARGE SCALE GENOMIC DNA]</scope>
    <source>
        <strain evidence="1 2">DSM 44616</strain>
    </source>
</reference>
<gene>
    <name evidence="1" type="ORF">AWC23_14460</name>
</gene>
<dbReference type="EMBL" id="LQPR01000030">
    <property type="protein sequence ID" value="ORW71417.1"/>
    <property type="molecule type" value="Genomic_DNA"/>
</dbReference>
<comment type="caution">
    <text evidence="1">The sequence shown here is derived from an EMBL/GenBank/DDBJ whole genome shotgun (WGS) entry which is preliminary data.</text>
</comment>
<dbReference type="AlphaFoldDB" id="A0AAJ3NQY7"/>
<evidence type="ECO:0000313" key="2">
    <source>
        <dbReference type="Proteomes" id="UP000193387"/>
    </source>
</evidence>
<evidence type="ECO:0000313" key="1">
    <source>
        <dbReference type="EMBL" id="ORW71417.1"/>
    </source>
</evidence>
<proteinExistence type="predicted"/>
<accession>A0AAJ3NQY7</accession>
<dbReference type="Proteomes" id="UP000193387">
    <property type="component" value="Unassembled WGS sequence"/>
</dbReference>
<name>A0AAJ3NQY7_9MYCO</name>
<organism evidence="1 2">
    <name type="scientific">Mycobacterium saskatchewanense</name>
    <dbReference type="NCBI Taxonomy" id="220927"/>
    <lineage>
        <taxon>Bacteria</taxon>
        <taxon>Bacillati</taxon>
        <taxon>Actinomycetota</taxon>
        <taxon>Actinomycetes</taxon>
        <taxon>Mycobacteriales</taxon>
        <taxon>Mycobacteriaceae</taxon>
        <taxon>Mycobacterium</taxon>
        <taxon>Mycobacterium simiae complex</taxon>
    </lineage>
</organism>
<protein>
    <submittedName>
        <fullName evidence="1">Uncharacterized protein</fullName>
    </submittedName>
</protein>
<sequence length="76" mass="7646">MRVNESDRLAAITGGGTVIAQAASKAVAASRARFAVSSVWAAAAASQQTYGATAEIIDADEEPSHGALVSSEITVL</sequence>
<keyword evidence="2" id="KW-1185">Reference proteome</keyword>